<dbReference type="PANTHER" id="PTHR22801">
    <property type="entry name" value="LITHOSTATHINE"/>
    <property type="match status" value="1"/>
</dbReference>
<dbReference type="InterPro" id="IPR018378">
    <property type="entry name" value="C-type_lectin_CS"/>
</dbReference>
<dbReference type="InterPro" id="IPR016186">
    <property type="entry name" value="C-type_lectin-like/link_sf"/>
</dbReference>
<reference evidence="3" key="1">
    <citation type="journal article" date="2023" name="G3 (Bethesda)">
        <title>A reference genome for the long-term kleptoplast-retaining sea slug Elysia crispata morphotype clarki.</title>
        <authorList>
            <person name="Eastman K.E."/>
            <person name="Pendleton A.L."/>
            <person name="Shaikh M.A."/>
            <person name="Suttiyut T."/>
            <person name="Ogas R."/>
            <person name="Tomko P."/>
            <person name="Gavelis G."/>
            <person name="Widhalm J.R."/>
            <person name="Wisecaver J.H."/>
        </authorList>
    </citation>
    <scope>NUCLEOTIDE SEQUENCE</scope>
    <source>
        <strain evidence="3">ECLA1</strain>
    </source>
</reference>
<dbReference type="PANTHER" id="PTHR22801:SF63">
    <property type="entry name" value="C-TYPE LECTIN DOMAIN-CONTAINING PROTEIN"/>
    <property type="match status" value="1"/>
</dbReference>
<dbReference type="Gene3D" id="3.10.100.10">
    <property type="entry name" value="Mannose-Binding Protein A, subunit A"/>
    <property type="match status" value="1"/>
</dbReference>
<keyword evidence="4" id="KW-1185">Reference proteome</keyword>
<dbReference type="Proteomes" id="UP001283361">
    <property type="component" value="Unassembled WGS sequence"/>
</dbReference>
<feature type="domain" description="C-type lectin" evidence="2">
    <location>
        <begin position="120"/>
        <end position="243"/>
    </location>
</feature>
<name>A0AAE1DT48_9GAST</name>
<comment type="caution">
    <text evidence="3">The sequence shown here is derived from an EMBL/GenBank/DDBJ whole genome shotgun (WGS) entry which is preliminary data.</text>
</comment>
<dbReference type="PROSITE" id="PS00615">
    <property type="entry name" value="C_TYPE_LECTIN_1"/>
    <property type="match status" value="1"/>
</dbReference>
<dbReference type="CDD" id="cd00037">
    <property type="entry name" value="CLECT"/>
    <property type="match status" value="1"/>
</dbReference>
<dbReference type="SMART" id="SM00034">
    <property type="entry name" value="CLECT"/>
    <property type="match status" value="1"/>
</dbReference>
<dbReference type="InterPro" id="IPR050801">
    <property type="entry name" value="Ca-Dep_Lectins_ImmuneDev"/>
</dbReference>
<dbReference type="PROSITE" id="PS50041">
    <property type="entry name" value="C_TYPE_LECTIN_2"/>
    <property type="match status" value="1"/>
</dbReference>
<dbReference type="Pfam" id="PF00059">
    <property type="entry name" value="Lectin_C"/>
    <property type="match status" value="1"/>
</dbReference>
<evidence type="ECO:0000313" key="3">
    <source>
        <dbReference type="EMBL" id="KAK3781742.1"/>
    </source>
</evidence>
<organism evidence="3 4">
    <name type="scientific">Elysia crispata</name>
    <name type="common">lettuce slug</name>
    <dbReference type="NCBI Taxonomy" id="231223"/>
    <lineage>
        <taxon>Eukaryota</taxon>
        <taxon>Metazoa</taxon>
        <taxon>Spiralia</taxon>
        <taxon>Lophotrochozoa</taxon>
        <taxon>Mollusca</taxon>
        <taxon>Gastropoda</taxon>
        <taxon>Heterobranchia</taxon>
        <taxon>Euthyneura</taxon>
        <taxon>Panpulmonata</taxon>
        <taxon>Sacoglossa</taxon>
        <taxon>Placobranchoidea</taxon>
        <taxon>Plakobranchidae</taxon>
        <taxon>Elysia</taxon>
    </lineage>
</organism>
<dbReference type="InterPro" id="IPR016187">
    <property type="entry name" value="CTDL_fold"/>
</dbReference>
<dbReference type="SUPFAM" id="SSF56436">
    <property type="entry name" value="C-type lectin-like"/>
    <property type="match status" value="1"/>
</dbReference>
<proteinExistence type="predicted"/>
<accession>A0AAE1DT48</accession>
<gene>
    <name evidence="3" type="ORF">RRG08_037145</name>
</gene>
<dbReference type="AlphaFoldDB" id="A0AAE1DT48"/>
<evidence type="ECO:0000313" key="4">
    <source>
        <dbReference type="Proteomes" id="UP001283361"/>
    </source>
</evidence>
<keyword evidence="1" id="KW-1015">Disulfide bond</keyword>
<sequence>MWLVFILMVSNALTIEIRQAYMRKAPDQLCQALPIGAPWSSANPVECLASCMARCPTSCGSFVLNTVTQTCTPCSTPSGPLEPFKASIPAPGSSSLLYYKTQLIPPCEVSNSFAVYHVCGTSACLHLSTEKVTYSQAVAKCSQMNSRLFIADTAARFSVIWHVGLKFIKEDFWLGLTDLAEEGTFVWDNGDPLSEEQAGWIWGPGTPNYYGNQDCVEAIYVTWPGIFGLNDISCHAKKRYICELLDAYIVP</sequence>
<dbReference type="EMBL" id="JAWDGP010002602">
    <property type="protein sequence ID" value="KAK3781742.1"/>
    <property type="molecule type" value="Genomic_DNA"/>
</dbReference>
<dbReference type="InterPro" id="IPR001304">
    <property type="entry name" value="C-type_lectin-like"/>
</dbReference>
<protein>
    <recommendedName>
        <fullName evidence="2">C-type lectin domain-containing protein</fullName>
    </recommendedName>
</protein>
<evidence type="ECO:0000259" key="2">
    <source>
        <dbReference type="PROSITE" id="PS50041"/>
    </source>
</evidence>
<evidence type="ECO:0000256" key="1">
    <source>
        <dbReference type="ARBA" id="ARBA00023157"/>
    </source>
</evidence>